<gene>
    <name evidence="1" type="ORF">F2Q69_00005100</name>
</gene>
<accession>A0A8S9P6J6</accession>
<dbReference type="Proteomes" id="UP000712600">
    <property type="component" value="Unassembled WGS sequence"/>
</dbReference>
<name>A0A8S9P6J6_BRACR</name>
<reference evidence="1" key="1">
    <citation type="submission" date="2019-12" db="EMBL/GenBank/DDBJ databases">
        <title>Genome sequencing and annotation of Brassica cretica.</title>
        <authorList>
            <person name="Studholme D.J."/>
            <person name="Sarris P."/>
        </authorList>
    </citation>
    <scope>NUCLEOTIDE SEQUENCE</scope>
    <source>
        <strain evidence="1">PFS-109/04</strain>
        <tissue evidence="1">Leaf</tissue>
    </source>
</reference>
<protein>
    <submittedName>
        <fullName evidence="1">Uncharacterized protein</fullName>
    </submittedName>
</protein>
<dbReference type="AlphaFoldDB" id="A0A8S9P6J6"/>
<sequence length="186" mass="20628">MIRKRPLTSFYSGGRIVLSRSSEALFPTLYCLCSLSDLVGFRWFGGHEEGVLLLSGSLPSRLGSLVVISCCGGSLLNAAGFSGICLCLRENLVFISVMVHYVRFSVALMFPQCGSMVDSVSPALAQQFGVFMFTYILYRDDFNFGYDRKRKSSQDSMLVFGLRKEAVSNYGLAVLRFYAQVALGWE</sequence>
<organism evidence="1 2">
    <name type="scientific">Brassica cretica</name>
    <name type="common">Mustard</name>
    <dbReference type="NCBI Taxonomy" id="69181"/>
    <lineage>
        <taxon>Eukaryota</taxon>
        <taxon>Viridiplantae</taxon>
        <taxon>Streptophyta</taxon>
        <taxon>Embryophyta</taxon>
        <taxon>Tracheophyta</taxon>
        <taxon>Spermatophyta</taxon>
        <taxon>Magnoliopsida</taxon>
        <taxon>eudicotyledons</taxon>
        <taxon>Gunneridae</taxon>
        <taxon>Pentapetalae</taxon>
        <taxon>rosids</taxon>
        <taxon>malvids</taxon>
        <taxon>Brassicales</taxon>
        <taxon>Brassicaceae</taxon>
        <taxon>Brassiceae</taxon>
        <taxon>Brassica</taxon>
    </lineage>
</organism>
<comment type="caution">
    <text evidence="1">The sequence shown here is derived from an EMBL/GenBank/DDBJ whole genome shotgun (WGS) entry which is preliminary data.</text>
</comment>
<evidence type="ECO:0000313" key="1">
    <source>
        <dbReference type="EMBL" id="KAF3512718.1"/>
    </source>
</evidence>
<evidence type="ECO:0000313" key="2">
    <source>
        <dbReference type="Proteomes" id="UP000712600"/>
    </source>
</evidence>
<proteinExistence type="predicted"/>
<dbReference type="EMBL" id="QGKX02001521">
    <property type="protein sequence ID" value="KAF3512718.1"/>
    <property type="molecule type" value="Genomic_DNA"/>
</dbReference>